<reference evidence="1" key="1">
    <citation type="submission" date="2024-01" db="EMBL/GenBank/DDBJ databases">
        <title>First draft genome sequence data of TA4-1, the type strain of Gram-positive actinobacterium Streptomyces chiangmaiensis.</title>
        <authorList>
            <person name="Yasawong M."/>
            <person name="Nantapong N."/>
        </authorList>
    </citation>
    <scope>NUCLEOTIDE SEQUENCE</scope>
    <source>
        <strain evidence="1">TA4-1</strain>
    </source>
</reference>
<comment type="caution">
    <text evidence="1">The sequence shown here is derived from an EMBL/GenBank/DDBJ whole genome shotgun (WGS) entry which is preliminary data.</text>
</comment>
<proteinExistence type="predicted"/>
<evidence type="ECO:0000313" key="1">
    <source>
        <dbReference type="EMBL" id="MED7825402.1"/>
    </source>
</evidence>
<dbReference type="Proteomes" id="UP001333996">
    <property type="component" value="Unassembled WGS sequence"/>
</dbReference>
<sequence>MTRQYVAGELSQLIAELGTAAQTEETDVARELRGLRRQAETQPLDSLGAIARRALTAGDALCWLSLSQGDVAGFQCQAGIVGQLYEFGICAGLVYEE</sequence>
<name>A0ABU7FMS2_9ACTN</name>
<accession>A0ABU7FMS2</accession>
<dbReference type="EMBL" id="JAYWVC010000107">
    <property type="protein sequence ID" value="MED7825402.1"/>
    <property type="molecule type" value="Genomic_DNA"/>
</dbReference>
<keyword evidence="2" id="KW-1185">Reference proteome</keyword>
<evidence type="ECO:0000313" key="2">
    <source>
        <dbReference type="Proteomes" id="UP001333996"/>
    </source>
</evidence>
<organism evidence="1 2">
    <name type="scientific">Streptomyces chiangmaiensis</name>
    <dbReference type="NCBI Taxonomy" id="766497"/>
    <lineage>
        <taxon>Bacteria</taxon>
        <taxon>Bacillati</taxon>
        <taxon>Actinomycetota</taxon>
        <taxon>Actinomycetes</taxon>
        <taxon>Kitasatosporales</taxon>
        <taxon>Streptomycetaceae</taxon>
        <taxon>Streptomyces</taxon>
    </lineage>
</organism>
<protein>
    <submittedName>
        <fullName evidence="1">Uncharacterized protein</fullName>
    </submittedName>
</protein>
<gene>
    <name evidence="1" type="ORF">VXC91_26295</name>
</gene>
<dbReference type="RefSeq" id="WP_329509813.1">
    <property type="nucleotide sequence ID" value="NZ_BAAAYZ010000196.1"/>
</dbReference>